<reference evidence="3" key="1">
    <citation type="submission" date="2021-02" db="EMBL/GenBank/DDBJ databases">
        <title>Taxonomy, biology and ecology of Rhodococcus bacteria occurring in California pistachio and other woody hosts as revealed by genome sequence analyses.</title>
        <authorList>
            <person name="Riely B."/>
            <person name="Gai Y."/>
        </authorList>
    </citation>
    <scope>NUCLEOTIDE SEQUENCE</scope>
    <source>
        <strain evidence="3">BP-295</strain>
    </source>
</reference>
<feature type="compositionally biased region" description="Low complexity" evidence="1">
    <location>
        <begin position="25"/>
        <end position="41"/>
    </location>
</feature>
<dbReference type="RefSeq" id="WP_005200972.1">
    <property type="nucleotide sequence ID" value="NZ_CP136136.1"/>
</dbReference>
<feature type="compositionally biased region" description="Acidic residues" evidence="1">
    <location>
        <begin position="212"/>
        <end position="222"/>
    </location>
</feature>
<dbReference type="PROSITE" id="PS51257">
    <property type="entry name" value="PROKAR_LIPOPROTEIN"/>
    <property type="match status" value="1"/>
</dbReference>
<feature type="region of interest" description="Disordered" evidence="1">
    <location>
        <begin position="204"/>
        <end position="247"/>
    </location>
</feature>
<protein>
    <recommendedName>
        <fullName evidence="5">Lipoprotein</fullName>
    </recommendedName>
</protein>
<feature type="chain" id="PRO_5043296834" description="Lipoprotein" evidence="2">
    <location>
        <begin position="30"/>
        <end position="247"/>
    </location>
</feature>
<sequence length="247" mass="24794">MRTSGVGALAAVSAAALLMSGCASNPAPAPTSTSTAPTPTAHPIDPAKCAEKPPQGKVDRGGHGLTFRSGDIRIAITEPAPTTSGLPAAGSAPSADNATSCYEFKRWGPEQPDVPPDSLLFVFKGIGTDGAQIEFPVSELTGGTVPPAGGGPRPTAGPLTKPINAQIGISVDGVYHQSSACQLSITGMTGKLAAGSFTCPEASRVDANPFAPDDDVAYDADESSTSPEPDAGTPPTVVLSGRFQLTP</sequence>
<feature type="region of interest" description="Disordered" evidence="1">
    <location>
        <begin position="25"/>
        <end position="65"/>
    </location>
</feature>
<evidence type="ECO:0008006" key="5">
    <source>
        <dbReference type="Google" id="ProtNLM"/>
    </source>
</evidence>
<keyword evidence="2" id="KW-0732">Signal</keyword>
<evidence type="ECO:0000313" key="4">
    <source>
        <dbReference type="EMBL" id="MDG6780356.1"/>
    </source>
</evidence>
<evidence type="ECO:0000256" key="2">
    <source>
        <dbReference type="SAM" id="SignalP"/>
    </source>
</evidence>
<evidence type="ECO:0000256" key="1">
    <source>
        <dbReference type="SAM" id="MobiDB-lite"/>
    </source>
</evidence>
<proteinExistence type="predicted"/>
<feature type="region of interest" description="Disordered" evidence="1">
    <location>
        <begin position="139"/>
        <end position="160"/>
    </location>
</feature>
<dbReference type="EMBL" id="JARUXG010000002">
    <property type="protein sequence ID" value="MDG6780356.1"/>
    <property type="molecule type" value="Genomic_DNA"/>
</dbReference>
<feature type="compositionally biased region" description="Low complexity" evidence="1">
    <location>
        <begin position="140"/>
        <end position="160"/>
    </location>
</feature>
<accession>A0AAW6R720</accession>
<gene>
    <name evidence="3" type="ORF">JTZ10_05900</name>
    <name evidence="4" type="ORF">QBL07_05870</name>
</gene>
<feature type="signal peptide" evidence="2">
    <location>
        <begin position="1"/>
        <end position="29"/>
    </location>
</feature>
<organism evidence="4">
    <name type="scientific">Gordonia rubripertincta</name>
    <name type="common">Rhodococcus corallinus</name>
    <dbReference type="NCBI Taxonomy" id="36822"/>
    <lineage>
        <taxon>Bacteria</taxon>
        <taxon>Bacillati</taxon>
        <taxon>Actinomycetota</taxon>
        <taxon>Actinomycetes</taxon>
        <taxon>Mycobacteriales</taxon>
        <taxon>Gordoniaceae</taxon>
        <taxon>Gordonia</taxon>
    </lineage>
</organism>
<reference evidence="4" key="2">
    <citation type="submission" date="2023-04" db="EMBL/GenBank/DDBJ databases">
        <title>Characterization and analysis of the complete genome of Gordonia rubripertincta 112, the degrader of aromatic and aliphatic compounds.</title>
        <authorList>
            <person name="Frantsuzova E."/>
            <person name="Bogun A."/>
            <person name="Delegan Y."/>
        </authorList>
    </citation>
    <scope>NUCLEOTIDE SEQUENCE</scope>
    <source>
        <strain evidence="4">112</strain>
    </source>
</reference>
<comment type="caution">
    <text evidence="4">The sequence shown here is derived from an EMBL/GenBank/DDBJ whole genome shotgun (WGS) entry which is preliminary data.</text>
</comment>
<evidence type="ECO:0000313" key="3">
    <source>
        <dbReference type="EMBL" id="MBM7277289.1"/>
    </source>
</evidence>
<name>A0AAW6R720_GORRU</name>
<dbReference type="AlphaFoldDB" id="A0AAW6R720"/>
<dbReference type="EMBL" id="JAFFGU010000002">
    <property type="protein sequence ID" value="MBM7277289.1"/>
    <property type="molecule type" value="Genomic_DNA"/>
</dbReference>
<dbReference type="Proteomes" id="UP001195196">
    <property type="component" value="Unassembled WGS sequence"/>
</dbReference>